<evidence type="ECO:0000313" key="4">
    <source>
        <dbReference type="EMBL" id="MBA4675138.1"/>
    </source>
</evidence>
<feature type="domain" description="ApaG" evidence="3">
    <location>
        <begin position="289"/>
        <end position="428"/>
    </location>
</feature>
<dbReference type="PANTHER" id="PTHR47463:SF2">
    <property type="entry name" value="F-BOX PROTEIN SKIP16"/>
    <property type="match status" value="1"/>
</dbReference>
<evidence type="ECO:0000256" key="1">
    <source>
        <dbReference type="ARBA" id="ARBA00004906"/>
    </source>
</evidence>
<dbReference type="EMBL" id="GISG01266054">
    <property type="protein sequence ID" value="MBA4675138.1"/>
    <property type="molecule type" value="Transcribed_RNA"/>
</dbReference>
<evidence type="ECO:0000256" key="2">
    <source>
        <dbReference type="ARBA" id="ARBA00022786"/>
    </source>
</evidence>
<accession>A0A7C9ARM7</accession>
<dbReference type="PROSITE" id="PS51087">
    <property type="entry name" value="APAG"/>
    <property type="match status" value="1"/>
</dbReference>
<dbReference type="InterPro" id="IPR001810">
    <property type="entry name" value="F-box_dom"/>
</dbReference>
<comment type="pathway">
    <text evidence="1">Protein modification; protein ubiquitination.</text>
</comment>
<dbReference type="SUPFAM" id="SSF110069">
    <property type="entry name" value="ApaG-like"/>
    <property type="match status" value="1"/>
</dbReference>
<dbReference type="AlphaFoldDB" id="A0A7C9ARM7"/>
<dbReference type="Gene3D" id="1.20.1280.50">
    <property type="match status" value="1"/>
</dbReference>
<dbReference type="Pfam" id="PF00646">
    <property type="entry name" value="F-box"/>
    <property type="match status" value="1"/>
</dbReference>
<protein>
    <recommendedName>
        <fullName evidence="3">ApaG domain-containing protein</fullName>
    </recommendedName>
</protein>
<keyword evidence="2" id="KW-0833">Ubl conjugation pathway</keyword>
<name>A0A7C9ARM7_OPUST</name>
<dbReference type="SUPFAM" id="SSF160631">
    <property type="entry name" value="SMI1/KNR4-like"/>
    <property type="match status" value="1"/>
</dbReference>
<proteinExistence type="predicted"/>
<sequence>MQGIDEALGEFAIHIIISKLDPNDTARIACVNRKFKSWASEDCFWSLHCANDLSISSPVDPLGNPAPSFKAAYQLWREAFSLYPWALVKRVKMCWDKLKSWLASNFPEVLATLHGGTTEEKLNEAENSLKVKFPLPTRLIYRMHDGQEFSDELLGLIGGYSVYSHSVNVHMLTLGQVVRVTKQVTCDLGFSSTSKYVTIAASRVGKVFFLNCFSMQLYVGTANLSEQGEMMPCVPTALLKSSGGEQCDGLLAWLEEHGRRLESGMITVREEENLKSICQFPEKPPLCTTAVTNGVQVRASAVLVPEQSDLQNSSFLFAYSIRMSLLPEGCTVHGVTFQSCQLYWRRWIIRENETIKHDVDAEAVIGEYPLLLPGEKEFVYQSCTTQQSTPGSIEGSFTFVPGRLVEPKGDPFEAQVARFPLEMPEYIY</sequence>
<dbReference type="InterPro" id="IPR037883">
    <property type="entry name" value="Knr4/Smi1-like_sf"/>
</dbReference>
<reference evidence="4" key="1">
    <citation type="journal article" date="2013" name="J. Plant Res.">
        <title>Effect of fungi and light on seed germination of three Opuntia species from semiarid lands of central Mexico.</title>
        <authorList>
            <person name="Delgado-Sanchez P."/>
            <person name="Jimenez-Bremont J.F."/>
            <person name="Guerrero-Gonzalez Mde L."/>
            <person name="Flores J."/>
        </authorList>
    </citation>
    <scope>NUCLEOTIDE SEQUENCE</scope>
    <source>
        <tissue evidence="4">Cladode</tissue>
    </source>
</reference>
<dbReference type="Gene3D" id="2.60.40.1470">
    <property type="entry name" value="ApaG domain"/>
    <property type="match status" value="1"/>
</dbReference>
<dbReference type="InterPro" id="IPR036047">
    <property type="entry name" value="F-box-like_dom_sf"/>
</dbReference>
<dbReference type="InterPro" id="IPR036767">
    <property type="entry name" value="ApaG_sf"/>
</dbReference>
<evidence type="ECO:0000259" key="3">
    <source>
        <dbReference type="PROSITE" id="PS51087"/>
    </source>
</evidence>
<dbReference type="InterPro" id="IPR007474">
    <property type="entry name" value="ApaG_domain"/>
</dbReference>
<dbReference type="PANTHER" id="PTHR47463">
    <property type="entry name" value="F-BOX PROTEIN SKIP16"/>
    <property type="match status" value="1"/>
</dbReference>
<dbReference type="Pfam" id="PF04379">
    <property type="entry name" value="DUF525"/>
    <property type="match status" value="1"/>
</dbReference>
<organism evidence="4">
    <name type="scientific">Opuntia streptacantha</name>
    <name type="common">Prickly pear cactus</name>
    <name type="synonym">Opuntia cardona</name>
    <dbReference type="NCBI Taxonomy" id="393608"/>
    <lineage>
        <taxon>Eukaryota</taxon>
        <taxon>Viridiplantae</taxon>
        <taxon>Streptophyta</taxon>
        <taxon>Embryophyta</taxon>
        <taxon>Tracheophyta</taxon>
        <taxon>Spermatophyta</taxon>
        <taxon>Magnoliopsida</taxon>
        <taxon>eudicotyledons</taxon>
        <taxon>Gunneridae</taxon>
        <taxon>Pentapetalae</taxon>
        <taxon>Caryophyllales</taxon>
        <taxon>Cactineae</taxon>
        <taxon>Cactaceae</taxon>
        <taxon>Opuntioideae</taxon>
        <taxon>Opuntia</taxon>
    </lineage>
</organism>
<dbReference type="SUPFAM" id="SSF81383">
    <property type="entry name" value="F-box domain"/>
    <property type="match status" value="1"/>
</dbReference>
<reference evidence="4" key="2">
    <citation type="submission" date="2020-07" db="EMBL/GenBank/DDBJ databases">
        <authorList>
            <person name="Vera ALvarez R."/>
            <person name="Arias-Moreno D.M."/>
            <person name="Jimenez-Jacinto V."/>
            <person name="Jimenez-Bremont J.F."/>
            <person name="Swaminathan K."/>
            <person name="Moose S.P."/>
            <person name="Guerrero-Gonzalez M.L."/>
            <person name="Marino-Ramirez L."/>
            <person name="Landsman D."/>
            <person name="Rodriguez-Kessler M."/>
            <person name="Delgado-Sanchez P."/>
        </authorList>
    </citation>
    <scope>NUCLEOTIDE SEQUENCE</scope>
    <source>
        <tissue evidence="4">Cladode</tissue>
    </source>
</reference>